<sequence>MNAHETLEQELRRGLHEVADDFVPTPLPGDLWSRGRAPRPTSRMSLAVAAAVALLVLLGSVALVRPDVLVRPADAPRGGALPQEVWVPQVRELDDPPRPVDDVGPASVALPLDDGAVLLVSAKDARHHVRTLPDLDVPGMALPQVALSPDGRHLAHASFVPGAVRDEDMAGVAIVDLSTGDQTTTVLEAPDGAPLRVTRLQWSPDGSRVGWAALAYDPEGGNDERVWAGVASLDDELGGPWRLPSRSSLGVLAARPDGGLVVGDWRRLWQLDADTRPGPLREDEGQPYDAAETSGEESPTPLSTDLTTVALSGVQDDDGRAQTFDLDLDDPDLGLTGRPWDVSGDFATTPLGWTPDGALLATTLDEPVIQRSTDRGAPSDLIRIHGATGADFSVASALGDADPIAGPRPDWAPRSNWLWFVLGSAVVVVALWLFERRRRRTAADAAAATRPRSKASGWALAALISLGIASLPFIGAIRSWSTTTFVVGGVVVALLLTWIRLPGSTLAGSRRAGLRLLVVAGALAWATQPLWSSLGAPTSDEPALPAHAEWRWMRAGMDDGPAIAPVTDAAPGVTSMVFSGDEGVAILVDAHDGRHRPVLLPGFPQYYFERYAGIRAQLSPDGTQLAWPYIDAGDGMGGYYDSDTAGIAVADLVEGTMRRLPLVGRNDRPVRVLHLAWSPDGSRLAWFGDEAAEWGPEGMAFRGKVRVAGSTPLDELDGAFRVLDSAEGWYVGLAAADDGAAYIVSGRSLLTLPADPETTVSSRRVTGIALNWTSASLSPDGTSLAVGMNGGVEYTYGSGLRRLDLTDPTSQLELDPWNAPRDLDRVEVQGHTPRGDVMIMHARPMGSGRMTPAVLAVGARGAAELTELRGVDDATGVSAASALAASPPFDFAGPRWPLTTVRQVLIGVLVTGLVVQLVAFAPWRWWRRRNTRIT</sequence>
<dbReference type="SUPFAM" id="SSF82171">
    <property type="entry name" value="DPP6 N-terminal domain-like"/>
    <property type="match status" value="2"/>
</dbReference>
<dbReference type="AlphaFoldDB" id="A0A4P7UIP1"/>
<reference evidence="4" key="4">
    <citation type="submission" date="2019-03" db="EMBL/GenBank/DDBJ databases">
        <authorList>
            <person name="Huang Y."/>
        </authorList>
    </citation>
    <scope>NUCLEOTIDE SEQUENCE</scope>
    <source>
        <strain evidence="4">JCM 16608</strain>
    </source>
</reference>
<dbReference type="OrthoDB" id="3775546at2"/>
<dbReference type="KEGG" id="ndp:E2C04_16365"/>
<evidence type="ECO:0000313" key="3">
    <source>
        <dbReference type="EMBL" id="GGD13016.1"/>
    </source>
</evidence>
<keyword evidence="2" id="KW-1133">Transmembrane helix</keyword>
<feature type="transmembrane region" description="Helical" evidence="2">
    <location>
        <begin position="455"/>
        <end position="474"/>
    </location>
</feature>
<gene>
    <name evidence="4" type="ORF">E2C04_16365</name>
    <name evidence="3" type="ORF">GCM10007231_10070</name>
</gene>
<dbReference type="EMBL" id="CP038462">
    <property type="protein sequence ID" value="QCC78379.1"/>
    <property type="molecule type" value="Genomic_DNA"/>
</dbReference>
<reference evidence="6" key="3">
    <citation type="journal article" date="2019" name="Int. J. Syst. Evol. Microbiol.">
        <title>The Global Catalogue of Microorganisms (GCM) 10K type strain sequencing project: providing services to taxonomists for standard genome sequencing and annotation.</title>
        <authorList>
            <consortium name="The Broad Institute Genomics Platform"/>
            <consortium name="The Broad Institute Genome Sequencing Center for Infectious Disease"/>
            <person name="Wu L."/>
            <person name="Ma J."/>
        </authorList>
    </citation>
    <scope>NUCLEOTIDE SEQUENCE [LARGE SCALE GENOMIC DNA]</scope>
    <source>
        <strain evidence="6">CCM 7403</strain>
    </source>
</reference>
<keyword evidence="6" id="KW-1185">Reference proteome</keyword>
<accession>A0A4P7UIP1</accession>
<feature type="transmembrane region" description="Helical" evidence="2">
    <location>
        <begin position="513"/>
        <end position="531"/>
    </location>
</feature>
<dbReference type="Gene3D" id="2.120.10.30">
    <property type="entry name" value="TolB, C-terminal domain"/>
    <property type="match status" value="2"/>
</dbReference>
<evidence type="ECO:0000313" key="5">
    <source>
        <dbReference type="Proteomes" id="UP000297025"/>
    </source>
</evidence>
<dbReference type="EMBL" id="BMCK01000001">
    <property type="protein sequence ID" value="GGD13016.1"/>
    <property type="molecule type" value="Genomic_DNA"/>
</dbReference>
<reference evidence="3" key="5">
    <citation type="submission" date="2024-05" db="EMBL/GenBank/DDBJ databases">
        <authorList>
            <person name="Sun Q."/>
            <person name="Sedlacek I."/>
        </authorList>
    </citation>
    <scope>NUCLEOTIDE SEQUENCE</scope>
    <source>
        <strain evidence="3">CCM 7403</strain>
    </source>
</reference>
<evidence type="ECO:0000313" key="4">
    <source>
        <dbReference type="EMBL" id="QCC78379.1"/>
    </source>
</evidence>
<keyword evidence="2" id="KW-0472">Membrane</keyword>
<feature type="transmembrane region" description="Helical" evidence="2">
    <location>
        <begin position="417"/>
        <end position="434"/>
    </location>
</feature>
<organism evidence="4 5">
    <name type="scientific">Nocardioides daphniae</name>
    <dbReference type="NCBI Taxonomy" id="402297"/>
    <lineage>
        <taxon>Bacteria</taxon>
        <taxon>Bacillati</taxon>
        <taxon>Actinomycetota</taxon>
        <taxon>Actinomycetes</taxon>
        <taxon>Propionibacteriales</taxon>
        <taxon>Nocardioidaceae</taxon>
        <taxon>Nocardioides</taxon>
    </lineage>
</organism>
<evidence type="ECO:0000313" key="6">
    <source>
        <dbReference type="Proteomes" id="UP000630594"/>
    </source>
</evidence>
<proteinExistence type="predicted"/>
<keyword evidence="2" id="KW-0812">Transmembrane</keyword>
<dbReference type="RefSeq" id="WP_135833416.1">
    <property type="nucleotide sequence ID" value="NZ_BMCK01000001.1"/>
</dbReference>
<name>A0A4P7UIP1_9ACTN</name>
<dbReference type="Pfam" id="PF07676">
    <property type="entry name" value="PD40"/>
    <property type="match status" value="1"/>
</dbReference>
<reference evidence="3" key="2">
    <citation type="journal article" date="2014" name="Int. J. Syst. Evol. Microbiol.">
        <title>Complete genome of a new Firmicutes species belonging to the dominant human colonic microbiota ('Ruminococcus bicirculans') reveals two chromosomes and a selective capacity to utilize plant glucans.</title>
        <authorList>
            <consortium name="NISC Comparative Sequencing Program"/>
            <person name="Wegmann U."/>
            <person name="Louis P."/>
            <person name="Goesmann A."/>
            <person name="Henrissat B."/>
            <person name="Duncan S.H."/>
            <person name="Flint H.J."/>
        </authorList>
    </citation>
    <scope>NUCLEOTIDE SEQUENCE</scope>
    <source>
        <strain evidence="3">CCM 7403</strain>
    </source>
</reference>
<dbReference type="Proteomes" id="UP000630594">
    <property type="component" value="Unassembled WGS sequence"/>
</dbReference>
<dbReference type="InterPro" id="IPR011042">
    <property type="entry name" value="6-blade_b-propeller_TolB-like"/>
</dbReference>
<evidence type="ECO:0008006" key="7">
    <source>
        <dbReference type="Google" id="ProtNLM"/>
    </source>
</evidence>
<feature type="transmembrane region" description="Helical" evidence="2">
    <location>
        <begin position="44"/>
        <end position="64"/>
    </location>
</feature>
<reference evidence="4 5" key="1">
    <citation type="journal article" date="2008" name="Int. J. Syst. Evol. Microbiol.">
        <title>Nocardioides daphniae sp. nov., isolated from Daphnia cucullata (Crustacea: Cladocera).</title>
        <authorList>
            <person name="Toth E.M."/>
            <person name="Keki Z."/>
            <person name="Homonnay Z.G."/>
            <person name="Borsodi A.K."/>
            <person name="Marialigeti K."/>
            <person name="Schumann P."/>
        </authorList>
    </citation>
    <scope>NUCLEOTIDE SEQUENCE [LARGE SCALE GENOMIC DNA]</scope>
    <source>
        <strain evidence="4 5">JCM 16608</strain>
    </source>
</reference>
<feature type="region of interest" description="Disordered" evidence="1">
    <location>
        <begin position="275"/>
        <end position="304"/>
    </location>
</feature>
<feature type="transmembrane region" description="Helical" evidence="2">
    <location>
        <begin position="480"/>
        <end position="501"/>
    </location>
</feature>
<evidence type="ECO:0000256" key="1">
    <source>
        <dbReference type="SAM" id="MobiDB-lite"/>
    </source>
</evidence>
<evidence type="ECO:0000256" key="2">
    <source>
        <dbReference type="SAM" id="Phobius"/>
    </source>
</evidence>
<dbReference type="InterPro" id="IPR011659">
    <property type="entry name" value="WD40"/>
</dbReference>
<feature type="compositionally biased region" description="Basic and acidic residues" evidence="1">
    <location>
        <begin position="275"/>
        <end position="284"/>
    </location>
</feature>
<feature type="transmembrane region" description="Helical" evidence="2">
    <location>
        <begin position="904"/>
        <end position="926"/>
    </location>
</feature>
<protein>
    <recommendedName>
        <fullName evidence="7">WD40 repeat domain-containing protein</fullName>
    </recommendedName>
</protein>
<dbReference type="Proteomes" id="UP000297025">
    <property type="component" value="Chromosome"/>
</dbReference>